<reference evidence="2" key="1">
    <citation type="submission" date="2022-11" db="UniProtKB">
        <authorList>
            <consortium name="WormBaseParasite"/>
        </authorList>
    </citation>
    <scope>IDENTIFICATION</scope>
</reference>
<accession>A0AC34QPT8</accession>
<sequence length="310" mass="35890">MNTLYHQNKKILKAFTADEAEKGWRRIVKFEIGDLIDKTLQIYKNNEEANQAFGKFMARLQKILSGNAVEHFLDPSIQFSVDLTNQQQILYLADLITRRIIEMTKIDRRLIPNAVILHDVIAKFLPSFAGYFRSFIATHSYLLQLTLDRFVEVFSKSMKEAGGDPRDFINHCLDDKATVQLFCCIEKTKVTETCKKVHELYGQRLLWEFCLAFDRLPQLPISTMTTMLVFIKYCGDVFSNPSCRYFRQFATLMLPLLMAFADDDVSLAIKEMAEKMDANDLKLHLEKLHSCVQQNVKDHLRAVGSIRFPQ</sequence>
<protein>
    <submittedName>
        <fullName evidence="2">Uncharacterized protein</fullName>
    </submittedName>
</protein>
<name>A0AC34QPT8_9BILA</name>
<evidence type="ECO:0000313" key="2">
    <source>
        <dbReference type="WBParaSite" id="JU765_v2.g18308.t1"/>
    </source>
</evidence>
<organism evidence="1 2">
    <name type="scientific">Panagrolaimus sp. JU765</name>
    <dbReference type="NCBI Taxonomy" id="591449"/>
    <lineage>
        <taxon>Eukaryota</taxon>
        <taxon>Metazoa</taxon>
        <taxon>Ecdysozoa</taxon>
        <taxon>Nematoda</taxon>
        <taxon>Chromadorea</taxon>
        <taxon>Rhabditida</taxon>
        <taxon>Tylenchina</taxon>
        <taxon>Panagrolaimomorpha</taxon>
        <taxon>Panagrolaimoidea</taxon>
        <taxon>Panagrolaimidae</taxon>
        <taxon>Panagrolaimus</taxon>
    </lineage>
</organism>
<dbReference type="WBParaSite" id="JU765_v2.g18308.t1">
    <property type="protein sequence ID" value="JU765_v2.g18308.t1"/>
    <property type="gene ID" value="JU765_v2.g18308"/>
</dbReference>
<proteinExistence type="predicted"/>
<evidence type="ECO:0000313" key="1">
    <source>
        <dbReference type="Proteomes" id="UP000887576"/>
    </source>
</evidence>
<dbReference type="Proteomes" id="UP000887576">
    <property type="component" value="Unplaced"/>
</dbReference>